<organism evidence="3">
    <name type="scientific">Gaeumannomyces tritici (strain R3-111a-1)</name>
    <name type="common">Wheat and barley take-all root rot fungus</name>
    <name type="synonym">Gaeumannomyces graminis var. tritici</name>
    <dbReference type="NCBI Taxonomy" id="644352"/>
    <lineage>
        <taxon>Eukaryota</taxon>
        <taxon>Fungi</taxon>
        <taxon>Dikarya</taxon>
        <taxon>Ascomycota</taxon>
        <taxon>Pezizomycotina</taxon>
        <taxon>Sordariomycetes</taxon>
        <taxon>Sordariomycetidae</taxon>
        <taxon>Magnaporthales</taxon>
        <taxon>Magnaporthaceae</taxon>
        <taxon>Gaeumannomyces</taxon>
    </lineage>
</organism>
<dbReference type="VEuPathDB" id="FungiDB:GGTG_02007"/>
<feature type="compositionally biased region" description="Basic and acidic residues" evidence="1">
    <location>
        <begin position="335"/>
        <end position="367"/>
    </location>
</feature>
<accession>J3NL66</accession>
<dbReference type="EnsemblFungi" id="EJT82033">
    <property type="protein sequence ID" value="EJT82033"/>
    <property type="gene ID" value="GGTG_02007"/>
</dbReference>
<dbReference type="Pfam" id="PF15963">
    <property type="entry name" value="Myb_DNA-bind_7"/>
    <property type="match status" value="1"/>
</dbReference>
<feature type="compositionally biased region" description="Pro residues" evidence="1">
    <location>
        <begin position="95"/>
        <end position="104"/>
    </location>
</feature>
<dbReference type="GO" id="GO:0070898">
    <property type="term" value="P:RNA polymerase III preinitiation complex assembly"/>
    <property type="evidence" value="ECO:0007669"/>
    <property type="project" value="TreeGrafter"/>
</dbReference>
<evidence type="ECO:0000259" key="2">
    <source>
        <dbReference type="SMART" id="SM00717"/>
    </source>
</evidence>
<dbReference type="AlphaFoldDB" id="J3NL66"/>
<name>J3NL66_GAET3</name>
<evidence type="ECO:0000313" key="4">
    <source>
        <dbReference type="EnsemblFungi" id="EJT82033"/>
    </source>
</evidence>
<dbReference type="GeneID" id="20342465"/>
<dbReference type="HOGENOM" id="CLU_022548_0_0_1"/>
<dbReference type="Proteomes" id="UP000006039">
    <property type="component" value="Unassembled WGS sequence"/>
</dbReference>
<feature type="region of interest" description="Disordered" evidence="1">
    <location>
        <begin position="580"/>
        <end position="647"/>
    </location>
</feature>
<dbReference type="InterPro" id="IPR009057">
    <property type="entry name" value="Homeodomain-like_sf"/>
</dbReference>
<reference evidence="5" key="1">
    <citation type="submission" date="2010-07" db="EMBL/GenBank/DDBJ databases">
        <title>The genome sequence of Gaeumannomyces graminis var. tritici strain R3-111a-1.</title>
        <authorList>
            <consortium name="The Broad Institute Genome Sequencing Platform"/>
            <person name="Ma L.-J."/>
            <person name="Dead R."/>
            <person name="Young S."/>
            <person name="Zeng Q."/>
            <person name="Koehrsen M."/>
            <person name="Alvarado L."/>
            <person name="Berlin A."/>
            <person name="Chapman S.B."/>
            <person name="Chen Z."/>
            <person name="Freedman E."/>
            <person name="Gellesch M."/>
            <person name="Goldberg J."/>
            <person name="Griggs A."/>
            <person name="Gujja S."/>
            <person name="Heilman E.R."/>
            <person name="Heiman D."/>
            <person name="Hepburn T."/>
            <person name="Howarth C."/>
            <person name="Jen D."/>
            <person name="Larson L."/>
            <person name="Mehta T."/>
            <person name="Neiman D."/>
            <person name="Pearson M."/>
            <person name="Roberts A."/>
            <person name="Saif S."/>
            <person name="Shea T."/>
            <person name="Shenoy N."/>
            <person name="Sisk P."/>
            <person name="Stolte C."/>
            <person name="Sykes S."/>
            <person name="Walk T."/>
            <person name="White J."/>
            <person name="Yandava C."/>
            <person name="Haas B."/>
            <person name="Nusbaum C."/>
            <person name="Birren B."/>
        </authorList>
    </citation>
    <scope>NUCLEOTIDE SEQUENCE [LARGE SCALE GENOMIC DNA]</scope>
    <source>
        <strain evidence="5">R3-111a-1</strain>
    </source>
</reference>
<dbReference type="InterPro" id="IPR039467">
    <property type="entry name" value="TFIIIB_B''_Myb"/>
</dbReference>
<feature type="compositionally biased region" description="Low complexity" evidence="1">
    <location>
        <begin position="35"/>
        <end position="54"/>
    </location>
</feature>
<feature type="region of interest" description="Disordered" evidence="1">
    <location>
        <begin position="1"/>
        <end position="403"/>
    </location>
</feature>
<reference evidence="3" key="3">
    <citation type="submission" date="2010-09" db="EMBL/GenBank/DDBJ databases">
        <title>Annotation of Gaeumannomyces graminis var. tritici R3-111a-1.</title>
        <authorList>
            <consortium name="The Broad Institute Genome Sequencing Platform"/>
            <person name="Ma L.-J."/>
            <person name="Dead R."/>
            <person name="Young S.K."/>
            <person name="Zeng Q."/>
            <person name="Gargeya S."/>
            <person name="Fitzgerald M."/>
            <person name="Haas B."/>
            <person name="Abouelleil A."/>
            <person name="Alvarado L."/>
            <person name="Arachchi H.M."/>
            <person name="Berlin A."/>
            <person name="Brown A."/>
            <person name="Chapman S.B."/>
            <person name="Chen Z."/>
            <person name="Dunbar C."/>
            <person name="Freedman E."/>
            <person name="Gearin G."/>
            <person name="Gellesch M."/>
            <person name="Goldberg J."/>
            <person name="Griggs A."/>
            <person name="Gujja S."/>
            <person name="Heiman D."/>
            <person name="Howarth C."/>
            <person name="Larson L."/>
            <person name="Lui A."/>
            <person name="MacDonald P.J.P."/>
            <person name="Mehta T."/>
            <person name="Montmayeur A."/>
            <person name="Murphy C."/>
            <person name="Neiman D."/>
            <person name="Pearson M."/>
            <person name="Priest M."/>
            <person name="Roberts A."/>
            <person name="Saif S."/>
            <person name="Shea T."/>
            <person name="Shenoy N."/>
            <person name="Sisk P."/>
            <person name="Stolte C."/>
            <person name="Sykes S."/>
            <person name="Yandava C."/>
            <person name="Wortman J."/>
            <person name="Nusbaum C."/>
            <person name="Birren B."/>
        </authorList>
    </citation>
    <scope>NUCLEOTIDE SEQUENCE</scope>
    <source>
        <strain evidence="3">R3-111a-1</strain>
    </source>
</reference>
<feature type="compositionally biased region" description="Low complexity" evidence="1">
    <location>
        <begin position="602"/>
        <end position="615"/>
    </location>
</feature>
<evidence type="ECO:0000256" key="1">
    <source>
        <dbReference type="SAM" id="MobiDB-lite"/>
    </source>
</evidence>
<dbReference type="GO" id="GO:0000126">
    <property type="term" value="C:transcription factor TFIIIB complex"/>
    <property type="evidence" value="ECO:0007669"/>
    <property type="project" value="TreeGrafter"/>
</dbReference>
<reference evidence="4" key="4">
    <citation type="journal article" date="2015" name="G3 (Bethesda)">
        <title>Genome sequences of three phytopathogenic species of the Magnaporthaceae family of fungi.</title>
        <authorList>
            <person name="Okagaki L.H."/>
            <person name="Nunes C.C."/>
            <person name="Sailsbery J."/>
            <person name="Clay B."/>
            <person name="Brown D."/>
            <person name="John T."/>
            <person name="Oh Y."/>
            <person name="Young N."/>
            <person name="Fitzgerald M."/>
            <person name="Haas B.J."/>
            <person name="Zeng Q."/>
            <person name="Young S."/>
            <person name="Adiconis X."/>
            <person name="Fan L."/>
            <person name="Levin J.Z."/>
            <person name="Mitchell T.K."/>
            <person name="Okubara P.A."/>
            <person name="Farman M.L."/>
            <person name="Kohn L.M."/>
            <person name="Birren B."/>
            <person name="Ma L.-J."/>
            <person name="Dean R.A."/>
        </authorList>
    </citation>
    <scope>NUCLEOTIDE SEQUENCE</scope>
    <source>
        <strain evidence="4">R3-111a-1</strain>
    </source>
</reference>
<dbReference type="PANTHER" id="PTHR22929">
    <property type="entry name" value="RNA POLYMERASE III TRANSCRIPTION INITIATION FACTOR B"/>
    <property type="match status" value="1"/>
</dbReference>
<dbReference type="SMART" id="SM00717">
    <property type="entry name" value="SANT"/>
    <property type="match status" value="1"/>
</dbReference>
<feature type="compositionally biased region" description="Basic residues" evidence="1">
    <location>
        <begin position="201"/>
        <end position="211"/>
    </location>
</feature>
<reference evidence="4" key="5">
    <citation type="submission" date="2018-04" db="UniProtKB">
        <authorList>
            <consortium name="EnsemblFungi"/>
        </authorList>
    </citation>
    <scope>IDENTIFICATION</scope>
    <source>
        <strain evidence="4">R3-111a-1</strain>
    </source>
</reference>
<feature type="compositionally biased region" description="Polar residues" evidence="1">
    <location>
        <begin position="111"/>
        <end position="129"/>
    </location>
</feature>
<dbReference type="STRING" id="644352.J3NL66"/>
<feature type="compositionally biased region" description="Acidic residues" evidence="1">
    <location>
        <begin position="616"/>
        <end position="629"/>
    </location>
</feature>
<keyword evidence="5" id="KW-1185">Reference proteome</keyword>
<dbReference type="EMBL" id="GL385395">
    <property type="protein sequence ID" value="EJT82033.1"/>
    <property type="molecule type" value="Genomic_DNA"/>
</dbReference>
<dbReference type="CDD" id="cd00167">
    <property type="entry name" value="SANT"/>
    <property type="match status" value="1"/>
</dbReference>
<dbReference type="SUPFAM" id="SSF46689">
    <property type="entry name" value="Homeodomain-like"/>
    <property type="match status" value="1"/>
</dbReference>
<dbReference type="eggNOG" id="KOG2009">
    <property type="taxonomic scope" value="Eukaryota"/>
</dbReference>
<evidence type="ECO:0000313" key="3">
    <source>
        <dbReference type="EMBL" id="EJT82033.1"/>
    </source>
</evidence>
<dbReference type="InterPro" id="IPR001005">
    <property type="entry name" value="SANT/Myb"/>
</dbReference>
<reference evidence="3" key="2">
    <citation type="submission" date="2010-07" db="EMBL/GenBank/DDBJ databases">
        <authorList>
            <consortium name="The Broad Institute Genome Sequencing Platform"/>
            <consortium name="Broad Institute Genome Sequencing Center for Infectious Disease"/>
            <person name="Ma L.-J."/>
            <person name="Dead R."/>
            <person name="Young S."/>
            <person name="Zeng Q."/>
            <person name="Koehrsen M."/>
            <person name="Alvarado L."/>
            <person name="Berlin A."/>
            <person name="Chapman S.B."/>
            <person name="Chen Z."/>
            <person name="Freedman E."/>
            <person name="Gellesch M."/>
            <person name="Goldberg J."/>
            <person name="Griggs A."/>
            <person name="Gujja S."/>
            <person name="Heilman E.R."/>
            <person name="Heiman D."/>
            <person name="Hepburn T."/>
            <person name="Howarth C."/>
            <person name="Jen D."/>
            <person name="Larson L."/>
            <person name="Mehta T."/>
            <person name="Neiman D."/>
            <person name="Pearson M."/>
            <person name="Roberts A."/>
            <person name="Saif S."/>
            <person name="Shea T."/>
            <person name="Shenoy N."/>
            <person name="Sisk P."/>
            <person name="Stolte C."/>
            <person name="Sykes S."/>
            <person name="Walk T."/>
            <person name="White J."/>
            <person name="Yandava C."/>
            <person name="Haas B."/>
            <person name="Nusbaum C."/>
            <person name="Birren B."/>
        </authorList>
    </citation>
    <scope>NUCLEOTIDE SEQUENCE</scope>
    <source>
        <strain evidence="3">R3-111a-1</strain>
    </source>
</reference>
<feature type="compositionally biased region" description="Acidic residues" evidence="1">
    <location>
        <begin position="287"/>
        <end position="296"/>
    </location>
</feature>
<feature type="compositionally biased region" description="Low complexity" evidence="1">
    <location>
        <begin position="154"/>
        <end position="164"/>
    </location>
</feature>
<feature type="compositionally biased region" description="Basic and acidic residues" evidence="1">
    <location>
        <begin position="82"/>
        <end position="92"/>
    </location>
</feature>
<evidence type="ECO:0000313" key="5">
    <source>
        <dbReference type="Proteomes" id="UP000006039"/>
    </source>
</evidence>
<dbReference type="OrthoDB" id="272624at2759"/>
<protein>
    <recommendedName>
        <fullName evidence="2">Myb-like domain-containing protein</fullName>
    </recommendedName>
</protein>
<feature type="compositionally biased region" description="Basic residues" evidence="1">
    <location>
        <begin position="133"/>
        <end position="143"/>
    </location>
</feature>
<dbReference type="RefSeq" id="XP_009218042.1">
    <property type="nucleotide sequence ID" value="XM_009219778.1"/>
</dbReference>
<feature type="compositionally biased region" description="Low complexity" evidence="1">
    <location>
        <begin position="173"/>
        <end position="198"/>
    </location>
</feature>
<gene>
    <name evidence="4" type="primary">20342465</name>
    <name evidence="3" type="ORF">GGTG_02007</name>
</gene>
<dbReference type="Gene3D" id="1.20.58.1880">
    <property type="match status" value="1"/>
</dbReference>
<dbReference type="PANTHER" id="PTHR22929:SF0">
    <property type="entry name" value="TRANSCRIPTION FACTOR TFIIIB COMPONENT B'' HOMOLOG"/>
    <property type="match status" value="1"/>
</dbReference>
<feature type="domain" description="Myb-like" evidence="2">
    <location>
        <begin position="466"/>
        <end position="514"/>
    </location>
</feature>
<feature type="compositionally biased region" description="Basic residues" evidence="1">
    <location>
        <begin position="635"/>
        <end position="647"/>
    </location>
</feature>
<feature type="compositionally biased region" description="Low complexity" evidence="1">
    <location>
        <begin position="212"/>
        <end position="232"/>
    </location>
</feature>
<feature type="compositionally biased region" description="Basic and acidic residues" evidence="1">
    <location>
        <begin position="298"/>
        <end position="316"/>
    </location>
</feature>
<sequence>MLHRSLSKLEPPPQAPRPSRLLRLVQAPQVDKDAGSTTTAPQPTTAPSTAIAPANISTPKAPESHAPVRPGQPSAIATSAGEDVRIPERTEQAHPPAPPTPAPTAAPSASGHVQTDPETTSTVASSELASAQKRPRQTRKRKTPASAEVAGSSATTEETPAATPARKRRMTKAQAAAAQAAEGAEATAAEGEQGAQSAPQLRKRPAARRGARAAVAADEGADASADAVAGGEPAQPTRRARARKNARNATAAESSSGAAQDANGENIPAKPTRRRKKTTAAAAGAEAEGDTGEADETAGAREKRAPKPPRRERSETPENAEEQVIDPNSLTMAELTKDLRIGKKFSRHDELRDRMKELSAKQREERRLRKVGGGEATGSGDDDVIPGAEGSETQASSGAPATRAPAVLGPQFEIINGEIVINQASLVHDRHAEAMADQVDMEEVEENDFTRMTNSSTYRRPNKLKGPNSWNKAETAQFYDYLRMFGTDFQTIANMFPGRTRRHVKMKFNREERHNPRGVNAAIVGQKEVMIDLDEYQTRTGRELEATAAIEEEHQRRQEAHEAEQRRIQEEADALQAEKRKKLLGTGPGDDAASGDKGGASGTSKASGAAAAAVVEPEEDVEIIDEDEEAARPPPPRRKRRGGGIGG</sequence>
<proteinExistence type="predicted"/>
<dbReference type="GO" id="GO:0001156">
    <property type="term" value="F:TFIIIC-class transcription factor complex binding"/>
    <property type="evidence" value="ECO:0007669"/>
    <property type="project" value="TreeGrafter"/>
</dbReference>